<dbReference type="AlphaFoldDB" id="A0A975HE23"/>
<feature type="region of interest" description="Disordered" evidence="1">
    <location>
        <begin position="36"/>
        <end position="100"/>
    </location>
</feature>
<feature type="compositionally biased region" description="Low complexity" evidence="1">
    <location>
        <begin position="76"/>
        <end position="100"/>
    </location>
</feature>
<reference evidence="2" key="1">
    <citation type="submission" date="2020-07" db="EMBL/GenBank/DDBJ databases">
        <authorList>
            <person name="Camacho E."/>
        </authorList>
    </citation>
    <scope>NUCLEOTIDE SEQUENCE</scope>
    <source>
        <strain evidence="2">MPO218</strain>
    </source>
</reference>
<protein>
    <submittedName>
        <fullName evidence="2">Uncharacterized protein</fullName>
    </submittedName>
</protein>
<dbReference type="EMBL" id="CP059319">
    <property type="protein sequence ID" value="QTH21990.1"/>
    <property type="molecule type" value="Genomic_DNA"/>
</dbReference>
<sequence length="100" mass="10332">MKLKATDQIHISAVSSDTLKPGTEFDVSDAMGEELLNKRPDAVAFVSASEQEPPEQEKDAVQTAHPTKDAGSAPENKAVPAAPVNKAKAGAPAAKAKPKG</sequence>
<dbReference type="Proteomes" id="UP000664914">
    <property type="component" value="Chromosome"/>
</dbReference>
<evidence type="ECO:0000313" key="3">
    <source>
        <dbReference type="Proteomes" id="UP000664914"/>
    </source>
</evidence>
<gene>
    <name evidence="2" type="ORF">HRJ34_00150</name>
</gene>
<name>A0A975HE23_9SPHN</name>
<reference evidence="2" key="2">
    <citation type="submission" date="2021-04" db="EMBL/GenBank/DDBJ databases">
        <title>Isolation and genomic analysis of the ibuprofen-degrading bacterium Sphingomonas strain MPO218.</title>
        <authorList>
            <person name="Aulestia M."/>
            <person name="Flores A."/>
            <person name="Mangas E.L."/>
            <person name="Perez-Pulido A.J."/>
            <person name="Santero E."/>
            <person name="Camacho E.M."/>
        </authorList>
    </citation>
    <scope>NUCLEOTIDE SEQUENCE</scope>
    <source>
        <strain evidence="2">MPO218</strain>
    </source>
</reference>
<evidence type="ECO:0000313" key="2">
    <source>
        <dbReference type="EMBL" id="QTH21990.1"/>
    </source>
</evidence>
<proteinExistence type="predicted"/>
<evidence type="ECO:0000256" key="1">
    <source>
        <dbReference type="SAM" id="MobiDB-lite"/>
    </source>
</evidence>
<accession>A0A975HE23</accession>
<dbReference type="RefSeq" id="WP_208633012.1">
    <property type="nucleotide sequence ID" value="NZ_CP059319.1"/>
</dbReference>
<organism evidence="2 3">
    <name type="scientific">Rhizorhabdus wittichii</name>
    <dbReference type="NCBI Taxonomy" id="160791"/>
    <lineage>
        <taxon>Bacteria</taxon>
        <taxon>Pseudomonadati</taxon>
        <taxon>Pseudomonadota</taxon>
        <taxon>Alphaproteobacteria</taxon>
        <taxon>Sphingomonadales</taxon>
        <taxon>Sphingomonadaceae</taxon>
        <taxon>Rhizorhabdus</taxon>
    </lineage>
</organism>